<evidence type="ECO:0000313" key="3">
    <source>
        <dbReference type="Proteomes" id="UP001519272"/>
    </source>
</evidence>
<evidence type="ECO:0000313" key="2">
    <source>
        <dbReference type="EMBL" id="MBP1907690.1"/>
    </source>
</evidence>
<dbReference type="InterPro" id="IPR000182">
    <property type="entry name" value="GNAT_dom"/>
</dbReference>
<proteinExistence type="predicted"/>
<evidence type="ECO:0000259" key="1">
    <source>
        <dbReference type="PROSITE" id="PS51186"/>
    </source>
</evidence>
<gene>
    <name evidence="2" type="ORF">J2Z32_004371</name>
</gene>
<dbReference type="GO" id="GO:0004145">
    <property type="term" value="F:diamine N-acetyltransferase activity"/>
    <property type="evidence" value="ECO:0007669"/>
    <property type="project" value="UniProtKB-EC"/>
</dbReference>
<organism evidence="2 3">
    <name type="scientific">Paenibacillus turicensis</name>
    <dbReference type="NCBI Taxonomy" id="160487"/>
    <lineage>
        <taxon>Bacteria</taxon>
        <taxon>Bacillati</taxon>
        <taxon>Bacillota</taxon>
        <taxon>Bacilli</taxon>
        <taxon>Bacillales</taxon>
        <taxon>Paenibacillaceae</taxon>
        <taxon>Paenibacillus</taxon>
    </lineage>
</organism>
<dbReference type="InterPro" id="IPR016181">
    <property type="entry name" value="Acyl_CoA_acyltransferase"/>
</dbReference>
<keyword evidence="2" id="KW-0808">Transferase</keyword>
<sequence length="148" mass="17133">MINLKEITKDNVVKASFLTTNTNGEVTLNEQFVASNVISIAQSKYMPAMETKAIYEDDEMVGFVMYGIDEGELWIMRYMIDYRYQGKGFGKLALGLIIDEVWKSYTEQQIKISIEPENKKAKKLYERLGFVDTNTFEDDELVMVLNRE</sequence>
<dbReference type="EMBL" id="JAGGKG010000031">
    <property type="protein sequence ID" value="MBP1907690.1"/>
    <property type="molecule type" value="Genomic_DNA"/>
</dbReference>
<keyword evidence="2" id="KW-0012">Acyltransferase</keyword>
<dbReference type="RefSeq" id="WP_210091266.1">
    <property type="nucleotide sequence ID" value="NZ_JAGGKG010000031.1"/>
</dbReference>
<dbReference type="CDD" id="cd04301">
    <property type="entry name" value="NAT_SF"/>
    <property type="match status" value="1"/>
</dbReference>
<dbReference type="Gene3D" id="3.40.630.30">
    <property type="match status" value="1"/>
</dbReference>
<dbReference type="PROSITE" id="PS51186">
    <property type="entry name" value="GNAT"/>
    <property type="match status" value="1"/>
</dbReference>
<reference evidence="2 3" key="1">
    <citation type="submission" date="2021-03" db="EMBL/GenBank/DDBJ databases">
        <title>Genomic Encyclopedia of Type Strains, Phase IV (KMG-IV): sequencing the most valuable type-strain genomes for metagenomic binning, comparative biology and taxonomic classification.</title>
        <authorList>
            <person name="Goeker M."/>
        </authorList>
    </citation>
    <scope>NUCLEOTIDE SEQUENCE [LARGE SCALE GENOMIC DNA]</scope>
    <source>
        <strain evidence="2 3">DSM 14349</strain>
    </source>
</reference>
<dbReference type="SUPFAM" id="SSF55729">
    <property type="entry name" value="Acyl-CoA N-acyltransferases (Nat)"/>
    <property type="match status" value="1"/>
</dbReference>
<feature type="domain" description="N-acetyltransferase" evidence="1">
    <location>
        <begin position="2"/>
        <end position="148"/>
    </location>
</feature>
<dbReference type="EC" id="2.3.1.57" evidence="2"/>
<keyword evidence="3" id="KW-1185">Reference proteome</keyword>
<name>A0ABS4FYT0_9BACL</name>
<protein>
    <submittedName>
        <fullName evidence="2">Diamine N-acetyltransferase</fullName>
        <ecNumber evidence="2">2.3.1.57</ecNumber>
    </submittedName>
</protein>
<dbReference type="InterPro" id="IPR051531">
    <property type="entry name" value="N-acetyltransferase"/>
</dbReference>
<dbReference type="Pfam" id="PF00583">
    <property type="entry name" value="Acetyltransf_1"/>
    <property type="match status" value="1"/>
</dbReference>
<dbReference type="Proteomes" id="UP001519272">
    <property type="component" value="Unassembled WGS sequence"/>
</dbReference>
<accession>A0ABS4FYT0</accession>
<dbReference type="PANTHER" id="PTHR43792">
    <property type="entry name" value="GNAT FAMILY, PUTATIVE (AFU_ORTHOLOGUE AFUA_3G00765)-RELATED-RELATED"/>
    <property type="match status" value="1"/>
</dbReference>
<comment type="caution">
    <text evidence="2">The sequence shown here is derived from an EMBL/GenBank/DDBJ whole genome shotgun (WGS) entry which is preliminary data.</text>
</comment>